<evidence type="ECO:0000313" key="2">
    <source>
        <dbReference type="EMBL" id="CDW20140.1"/>
    </source>
</evidence>
<dbReference type="AlphaFoldDB" id="A0A0K2T2T8"/>
<keyword evidence="1" id="KW-1133">Transmembrane helix</keyword>
<keyword evidence="1" id="KW-0812">Transmembrane</keyword>
<name>A0A0K2T2T8_LEPSM</name>
<organism evidence="2">
    <name type="scientific">Lepeophtheirus salmonis</name>
    <name type="common">Salmon louse</name>
    <name type="synonym">Caligus salmonis</name>
    <dbReference type="NCBI Taxonomy" id="72036"/>
    <lineage>
        <taxon>Eukaryota</taxon>
        <taxon>Metazoa</taxon>
        <taxon>Ecdysozoa</taxon>
        <taxon>Arthropoda</taxon>
        <taxon>Crustacea</taxon>
        <taxon>Multicrustacea</taxon>
        <taxon>Hexanauplia</taxon>
        <taxon>Copepoda</taxon>
        <taxon>Siphonostomatoida</taxon>
        <taxon>Caligidae</taxon>
        <taxon>Lepeophtheirus</taxon>
    </lineage>
</organism>
<dbReference type="EMBL" id="HACA01002779">
    <property type="protein sequence ID" value="CDW20140.1"/>
    <property type="molecule type" value="Transcribed_RNA"/>
</dbReference>
<evidence type="ECO:0000256" key="1">
    <source>
        <dbReference type="SAM" id="Phobius"/>
    </source>
</evidence>
<proteinExistence type="predicted"/>
<feature type="transmembrane region" description="Helical" evidence="1">
    <location>
        <begin position="26"/>
        <end position="49"/>
    </location>
</feature>
<accession>A0A0K2T2T8</accession>
<protein>
    <submittedName>
        <fullName evidence="2">Uncharacterized protein</fullName>
    </submittedName>
</protein>
<sequence>MAAKLLSSIIFFKLSGLTCHFSISFFLVYNWQFIFYTTLCIYIFFYTLYS</sequence>
<reference evidence="2" key="1">
    <citation type="submission" date="2014-05" db="EMBL/GenBank/DDBJ databases">
        <authorList>
            <person name="Chronopoulou M."/>
        </authorList>
    </citation>
    <scope>NUCLEOTIDE SEQUENCE</scope>
    <source>
        <tissue evidence="2">Whole organism</tissue>
    </source>
</reference>
<keyword evidence="1" id="KW-0472">Membrane</keyword>